<proteinExistence type="predicted"/>
<reference evidence="1 2" key="1">
    <citation type="submission" date="2020-12" db="EMBL/GenBank/DDBJ databases">
        <title>Identification and biosynthesis of polyene macrolides produced by Streptomyces alfalfae Men-myco-93-63.</title>
        <authorList>
            <person name="Liu D."/>
            <person name="Li Y."/>
            <person name="Liu L."/>
            <person name="Han X."/>
            <person name="Shen F."/>
        </authorList>
    </citation>
    <scope>NUCLEOTIDE SEQUENCE [LARGE SCALE GENOMIC DNA]</scope>
    <source>
        <strain evidence="1 2">Men-myco-93-63</strain>
    </source>
</reference>
<dbReference type="Proteomes" id="UP000596130">
    <property type="component" value="Chromosome"/>
</dbReference>
<gene>
    <name evidence="1" type="ORF">I8755_21980</name>
</gene>
<dbReference type="AlphaFoldDB" id="A0A7T4PIC5"/>
<evidence type="ECO:0000313" key="2">
    <source>
        <dbReference type="Proteomes" id="UP000596130"/>
    </source>
</evidence>
<protein>
    <submittedName>
        <fullName evidence="1">PE-PGRS family protein</fullName>
    </submittedName>
</protein>
<name>A0A7T4PIC5_9ACTN</name>
<organism evidence="1 2">
    <name type="scientific">Streptomyces alfalfae</name>
    <dbReference type="NCBI Taxonomy" id="1642299"/>
    <lineage>
        <taxon>Bacteria</taxon>
        <taxon>Bacillati</taxon>
        <taxon>Actinomycetota</taxon>
        <taxon>Actinomycetes</taxon>
        <taxon>Kitasatosporales</taxon>
        <taxon>Streptomycetaceae</taxon>
        <taxon>Streptomyces</taxon>
    </lineage>
</organism>
<dbReference type="EMBL" id="CP065959">
    <property type="protein sequence ID" value="QQC90781.1"/>
    <property type="molecule type" value="Genomic_DNA"/>
</dbReference>
<accession>A0A7T4PIC5</accession>
<sequence>MRNVNPDDLDRLADLMDGRGGVLDKLTEAFTRASALGVTGKLAALKPMRTWVAETPKDMRARATLVRGEQLLVRGDRETYSDWLARIEAHYLAKVPGFKEIGEKEIEKFLNDLSDVTTAVKIGGITSAAAYGLGNVTYKNSWYNGALRNAVDANWWDRGGVARSRAGTALRRVPAGELRSLAAPGSWLPGQLGRAFGNNALYRRASRVPFTTGLRATWLGHGWDGLRALPGMRSPFVTRGINAAVGSDALAMRYGGTTSSGALVNRAGQASLIKVARSASYFQKLNNARPAVIAAGKTASPFMKGLGVAAKTGGFFRVAGVGASALATGVSTANVWAQGNPAEAFKKKGAGYVADVAEVGFNASLTAAMVAPTPVTIGLTVGTGLVYGGAKVVEHWPEIKKGGRAAAHWVGNKARDAGKGLANGAKSLARKANPTNWF</sequence>
<dbReference type="RefSeq" id="WP_198503394.1">
    <property type="nucleotide sequence ID" value="NZ_CP065959.1"/>
</dbReference>
<evidence type="ECO:0000313" key="1">
    <source>
        <dbReference type="EMBL" id="QQC90781.1"/>
    </source>
</evidence>